<proteinExistence type="predicted"/>
<dbReference type="EMBL" id="UOEU01000044">
    <property type="protein sequence ID" value="VAW30340.1"/>
    <property type="molecule type" value="Genomic_DNA"/>
</dbReference>
<sequence length="70" mass="8583">MQVGKQTAAVGMRLYLREKTVRRLNRKREKKQRLHFRSKYRIARTILQQLRPLLPKGWKVLEITERLFFC</sequence>
<evidence type="ECO:0000313" key="1">
    <source>
        <dbReference type="EMBL" id="VAW30340.1"/>
    </source>
</evidence>
<accession>A0A3B0UMJ9</accession>
<organism evidence="1">
    <name type="scientific">hydrothermal vent metagenome</name>
    <dbReference type="NCBI Taxonomy" id="652676"/>
    <lineage>
        <taxon>unclassified sequences</taxon>
        <taxon>metagenomes</taxon>
        <taxon>ecological metagenomes</taxon>
    </lineage>
</organism>
<protein>
    <submittedName>
        <fullName evidence="1">Uncharacterized protein</fullName>
    </submittedName>
</protein>
<name>A0A3B0UMJ9_9ZZZZ</name>
<gene>
    <name evidence="1" type="ORF">MNBD_CHLOROFLEXI01-4578</name>
</gene>
<reference evidence="1" key="1">
    <citation type="submission" date="2018-06" db="EMBL/GenBank/DDBJ databases">
        <authorList>
            <person name="Zhirakovskaya E."/>
        </authorList>
    </citation>
    <scope>NUCLEOTIDE SEQUENCE</scope>
</reference>
<dbReference type="AlphaFoldDB" id="A0A3B0UMJ9"/>